<proteinExistence type="predicted"/>
<dbReference type="RefSeq" id="WP_105469725.1">
    <property type="nucleotide sequence ID" value="NZ_FNNO01000007.1"/>
</dbReference>
<evidence type="ECO:0000313" key="3">
    <source>
        <dbReference type="Proteomes" id="UP000198711"/>
    </source>
</evidence>
<comment type="caution">
    <text evidence="2">The sequence shown here is derived from an EMBL/GenBank/DDBJ whole genome shotgun (WGS) entry which is preliminary data.</text>
</comment>
<feature type="signal peptide" evidence="1">
    <location>
        <begin position="1"/>
        <end position="24"/>
    </location>
</feature>
<evidence type="ECO:0000256" key="1">
    <source>
        <dbReference type="SAM" id="SignalP"/>
    </source>
</evidence>
<dbReference type="PROSITE" id="PS51257">
    <property type="entry name" value="PROKAR_LIPOPROTEIN"/>
    <property type="match status" value="1"/>
</dbReference>
<dbReference type="AlphaFoldDB" id="A0A8X8IFF8"/>
<reference evidence="2 3" key="1">
    <citation type="submission" date="2016-10" db="EMBL/GenBank/DDBJ databases">
        <authorList>
            <person name="Varghese N."/>
            <person name="Submissions S."/>
        </authorList>
    </citation>
    <scope>NUCLEOTIDE SEQUENCE [LARGE SCALE GENOMIC DNA]</scope>
    <source>
        <strain evidence="2 3">DSM 25353</strain>
    </source>
</reference>
<keyword evidence="3" id="KW-1185">Reference proteome</keyword>
<gene>
    <name evidence="2" type="ORF">SAMN05444410_107152</name>
</gene>
<protein>
    <submittedName>
        <fullName evidence="2">Uncharacterized protein</fullName>
    </submittedName>
</protein>
<organism evidence="2 3">
    <name type="scientific">Hydrobacter penzbergensis</name>
    <dbReference type="NCBI Taxonomy" id="1235997"/>
    <lineage>
        <taxon>Bacteria</taxon>
        <taxon>Pseudomonadati</taxon>
        <taxon>Bacteroidota</taxon>
        <taxon>Chitinophagia</taxon>
        <taxon>Chitinophagales</taxon>
        <taxon>Chitinophagaceae</taxon>
        <taxon>Hydrobacter</taxon>
    </lineage>
</organism>
<accession>A0A8X8IFF8</accession>
<keyword evidence="1" id="KW-0732">Signal</keyword>
<feature type="chain" id="PRO_5036462518" evidence="1">
    <location>
        <begin position="25"/>
        <end position="195"/>
    </location>
</feature>
<dbReference type="EMBL" id="FNNO01000007">
    <property type="protein sequence ID" value="SDW95697.1"/>
    <property type="molecule type" value="Genomic_DNA"/>
</dbReference>
<sequence>MKKSVPALLVFLIAVLSVACGHHAAPASPQTASADTTGFFALPVFFKDQLAYAQSLHTPIYRVTIKDGKKDSASLNQEAFKQLAGIFLSKDISAPNIKVLYRESVFRDLGTKSYTLSYTTAHDNAIIREINILLDEESNNVKRVFIRSQYNKGDTSITEQCNWKAYKSFQVNRYLHAGHYSSTELNYVNWNNDTP</sequence>
<name>A0A8X8IFF8_9BACT</name>
<evidence type="ECO:0000313" key="2">
    <source>
        <dbReference type="EMBL" id="SDW95697.1"/>
    </source>
</evidence>
<dbReference type="Proteomes" id="UP000198711">
    <property type="component" value="Unassembled WGS sequence"/>
</dbReference>